<evidence type="ECO:0000259" key="1">
    <source>
        <dbReference type="Pfam" id="PF12879"/>
    </source>
</evidence>
<accession>A0A1B1E037</accession>
<organism evidence="2 3">
    <name type="scientific">Plasmodium coatneyi</name>
    <dbReference type="NCBI Taxonomy" id="208452"/>
    <lineage>
        <taxon>Eukaryota</taxon>
        <taxon>Sar</taxon>
        <taxon>Alveolata</taxon>
        <taxon>Apicomplexa</taxon>
        <taxon>Aconoidasida</taxon>
        <taxon>Haemosporida</taxon>
        <taxon>Plasmodiidae</taxon>
        <taxon>Plasmodium</taxon>
    </lineage>
</organism>
<evidence type="ECO:0000313" key="3">
    <source>
        <dbReference type="Proteomes" id="UP000092716"/>
    </source>
</evidence>
<dbReference type="EMBL" id="CP016247">
    <property type="protein sequence ID" value="ANQ08392.1"/>
    <property type="molecule type" value="Genomic_DNA"/>
</dbReference>
<name>A0A1B1E037_9APIC</name>
<gene>
    <name evidence="2" type="ORF">PCOAH_00027620</name>
</gene>
<protein>
    <submittedName>
        <fullName evidence="2">SICA antigen</fullName>
    </submittedName>
</protein>
<feature type="domain" description="Schizont-infected cell agglutination C-terminal" evidence="1">
    <location>
        <begin position="2"/>
        <end position="54"/>
    </location>
</feature>
<dbReference type="AlphaFoldDB" id="A0A1B1E037"/>
<keyword evidence="3" id="KW-1185">Reference proteome</keyword>
<dbReference type="RefSeq" id="XP_019915087.1">
    <property type="nucleotide sequence ID" value="XM_020059567.1"/>
</dbReference>
<proteinExistence type="predicted"/>
<evidence type="ECO:0000313" key="2">
    <source>
        <dbReference type="EMBL" id="ANQ08392.1"/>
    </source>
</evidence>
<dbReference type="VEuPathDB" id="PlasmoDB:PCOAH_00027620"/>
<dbReference type="Pfam" id="PF12879">
    <property type="entry name" value="SICA_C"/>
    <property type="match status" value="1"/>
</dbReference>
<reference evidence="3" key="1">
    <citation type="submission" date="2016-06" db="EMBL/GenBank/DDBJ databases">
        <title>First high quality genome sequence of Plasmodium coatneyi using continuous long reads from single molecule, real-time sequencing.</title>
        <authorList>
            <person name="Chien J.-T."/>
            <person name="Pakala S.B."/>
            <person name="Geraldo J.A."/>
            <person name="Lapp S.A."/>
            <person name="Barnwell J.W."/>
            <person name="Kissinger J.C."/>
            <person name="Galinski M.R."/>
            <person name="Humphrey J.C."/>
        </authorList>
    </citation>
    <scope>NUCLEOTIDE SEQUENCE [LARGE SCALE GENOMIC DNA]</scope>
    <source>
        <strain evidence="3">Hackeri</strain>
    </source>
</reference>
<sequence>MIIDIHLEVLNECEKGDLHSTKEDFFEILVQEFMGSELIKEEKVPSSDSGLQGLGKKASFLRMRFLWKMFLRKKFQVQIPCLELMLLRKRFLGKRFQVQIPGFRV</sequence>
<dbReference type="GeneID" id="30909490"/>
<dbReference type="Proteomes" id="UP000092716">
    <property type="component" value="Chromosome 9"/>
</dbReference>
<dbReference type="KEGG" id="pcot:PCOAH_00027620"/>
<dbReference type="InterPro" id="IPR024288">
    <property type="entry name" value="SICA_C"/>
</dbReference>